<evidence type="ECO:0000256" key="5">
    <source>
        <dbReference type="ARBA" id="ARBA00022989"/>
    </source>
</evidence>
<organism evidence="9 10">
    <name type="scientific">Cohnella kolymensis</name>
    <dbReference type="NCBI Taxonomy" id="1590652"/>
    <lineage>
        <taxon>Bacteria</taxon>
        <taxon>Bacillati</taxon>
        <taxon>Bacillota</taxon>
        <taxon>Bacilli</taxon>
        <taxon>Bacillales</taxon>
        <taxon>Paenibacillaceae</taxon>
        <taxon>Cohnella</taxon>
    </lineage>
</organism>
<comment type="similarity">
    <text evidence="7">Belongs to the binding-protein-dependent transport system permease family.</text>
</comment>
<dbReference type="InterPro" id="IPR000515">
    <property type="entry name" value="MetI-like"/>
</dbReference>
<evidence type="ECO:0000256" key="3">
    <source>
        <dbReference type="ARBA" id="ARBA00022475"/>
    </source>
</evidence>
<dbReference type="PROSITE" id="PS50928">
    <property type="entry name" value="ABC_TM1"/>
    <property type="match status" value="1"/>
</dbReference>
<proteinExistence type="inferred from homology"/>
<keyword evidence="4 7" id="KW-0812">Transmembrane</keyword>
<keyword evidence="2 7" id="KW-0813">Transport</keyword>
<comment type="caution">
    <text evidence="9">The sequence shown here is derived from an EMBL/GenBank/DDBJ whole genome shotgun (WGS) entry which is preliminary data.</text>
</comment>
<evidence type="ECO:0000256" key="2">
    <source>
        <dbReference type="ARBA" id="ARBA00022448"/>
    </source>
</evidence>
<sequence length="279" mass="30908">MKSRGKWISTITRVAVLSCAFLFVAVPLYWMLITSLKDRKEIYGGKLTLWPSNVTFSNYIDTFRHSDFPQFFWNSLVVTMLSSLFVLIISVMGGYSLARFKFKGKAVALMAFLVTQMVPTMVMLIPLFIVFGKFGLINHLVSLIVLYSVINIPFCLITLSGFFQRIPISLEEAALIDGCSRLSAVVRVVIPIMLPGIVATFVFAFTGAWNELFFGIMFINGGSQATIPVGLNSFVQKFDIDWGQMSAGGILSLVPVTVLFMFVQKYIVAGLTQGAVKGE</sequence>
<evidence type="ECO:0000256" key="6">
    <source>
        <dbReference type="ARBA" id="ARBA00023136"/>
    </source>
</evidence>
<comment type="subcellular location">
    <subcellularLocation>
        <location evidence="1 7">Cell membrane</location>
        <topology evidence="1 7">Multi-pass membrane protein</topology>
    </subcellularLocation>
</comment>
<dbReference type="Gene3D" id="1.10.3720.10">
    <property type="entry name" value="MetI-like"/>
    <property type="match status" value="1"/>
</dbReference>
<evidence type="ECO:0000256" key="7">
    <source>
        <dbReference type="RuleBase" id="RU363032"/>
    </source>
</evidence>
<evidence type="ECO:0000313" key="9">
    <source>
        <dbReference type="EMBL" id="KIL37677.1"/>
    </source>
</evidence>
<dbReference type="InterPro" id="IPR035906">
    <property type="entry name" value="MetI-like_sf"/>
</dbReference>
<evidence type="ECO:0000256" key="1">
    <source>
        <dbReference type="ARBA" id="ARBA00004651"/>
    </source>
</evidence>
<evidence type="ECO:0000259" key="8">
    <source>
        <dbReference type="PROSITE" id="PS50928"/>
    </source>
</evidence>
<evidence type="ECO:0000256" key="4">
    <source>
        <dbReference type="ARBA" id="ARBA00022692"/>
    </source>
</evidence>
<feature type="transmembrane region" description="Helical" evidence="7">
    <location>
        <begin position="107"/>
        <end position="131"/>
    </location>
</feature>
<feature type="domain" description="ABC transmembrane type-1" evidence="8">
    <location>
        <begin position="72"/>
        <end position="263"/>
    </location>
</feature>
<dbReference type="SUPFAM" id="SSF161098">
    <property type="entry name" value="MetI-like"/>
    <property type="match status" value="1"/>
</dbReference>
<dbReference type="InterPro" id="IPR050901">
    <property type="entry name" value="BP-dep_ABC_trans_perm"/>
</dbReference>
<dbReference type="CDD" id="cd06261">
    <property type="entry name" value="TM_PBP2"/>
    <property type="match status" value="1"/>
</dbReference>
<feature type="transmembrane region" description="Helical" evidence="7">
    <location>
        <begin position="212"/>
        <end position="235"/>
    </location>
</feature>
<accession>A0ABR5ABD3</accession>
<name>A0ABR5ABD3_9BACL</name>
<dbReference type="Proteomes" id="UP000054526">
    <property type="component" value="Unassembled WGS sequence"/>
</dbReference>
<dbReference type="PANTHER" id="PTHR32243">
    <property type="entry name" value="MALTOSE TRANSPORT SYSTEM PERMEASE-RELATED"/>
    <property type="match status" value="1"/>
</dbReference>
<keyword evidence="6 7" id="KW-0472">Membrane</keyword>
<keyword evidence="3" id="KW-1003">Cell membrane</keyword>
<keyword evidence="5 7" id="KW-1133">Transmembrane helix</keyword>
<protein>
    <submittedName>
        <fullName evidence="9">Sugar ABC transporter permease</fullName>
    </submittedName>
</protein>
<feature type="transmembrane region" description="Helical" evidence="7">
    <location>
        <begin position="247"/>
        <end position="267"/>
    </location>
</feature>
<feature type="transmembrane region" description="Helical" evidence="7">
    <location>
        <begin position="12"/>
        <end position="33"/>
    </location>
</feature>
<feature type="transmembrane region" description="Helical" evidence="7">
    <location>
        <begin position="137"/>
        <end position="163"/>
    </location>
</feature>
<feature type="transmembrane region" description="Helical" evidence="7">
    <location>
        <begin position="71"/>
        <end position="95"/>
    </location>
</feature>
<reference evidence="9 10" key="1">
    <citation type="submission" date="2014-12" db="EMBL/GenBank/DDBJ databases">
        <title>Draft genome sequence of Cohnella kolymensis strain B-2846.</title>
        <authorList>
            <person name="Karlyshev A.V."/>
            <person name="Kudryashova E.B."/>
        </authorList>
    </citation>
    <scope>NUCLEOTIDE SEQUENCE [LARGE SCALE GENOMIC DNA]</scope>
    <source>
        <strain evidence="9 10">VKM B-2846</strain>
    </source>
</reference>
<dbReference type="PANTHER" id="PTHR32243:SF18">
    <property type="entry name" value="INNER MEMBRANE ABC TRANSPORTER PERMEASE PROTEIN YCJP"/>
    <property type="match status" value="1"/>
</dbReference>
<feature type="transmembrane region" description="Helical" evidence="7">
    <location>
        <begin position="184"/>
        <end position="206"/>
    </location>
</feature>
<gene>
    <name evidence="9" type="ORF">SD71_03545</name>
</gene>
<dbReference type="Pfam" id="PF00528">
    <property type="entry name" value="BPD_transp_1"/>
    <property type="match status" value="1"/>
</dbReference>
<dbReference type="EMBL" id="JXAL01000001">
    <property type="protein sequence ID" value="KIL37677.1"/>
    <property type="molecule type" value="Genomic_DNA"/>
</dbReference>
<keyword evidence="10" id="KW-1185">Reference proteome</keyword>
<evidence type="ECO:0000313" key="10">
    <source>
        <dbReference type="Proteomes" id="UP000054526"/>
    </source>
</evidence>